<dbReference type="InterPro" id="IPR036259">
    <property type="entry name" value="MFS_trans_sf"/>
</dbReference>
<evidence type="ECO:0000313" key="2">
    <source>
        <dbReference type="Proteomes" id="UP001392437"/>
    </source>
</evidence>
<dbReference type="EMBL" id="JAQQWP010000001">
    <property type="protein sequence ID" value="KAK8131935.1"/>
    <property type="molecule type" value="Genomic_DNA"/>
</dbReference>
<dbReference type="AlphaFoldDB" id="A0AAW0RAI9"/>
<comment type="caution">
    <text evidence="1">The sequence shown here is derived from an EMBL/GenBank/DDBJ whole genome shotgun (WGS) entry which is preliminary data.</text>
</comment>
<gene>
    <name evidence="1" type="ORF">PG999_000108</name>
</gene>
<protein>
    <submittedName>
        <fullName evidence="1">Citrate exporter protein</fullName>
    </submittedName>
</protein>
<dbReference type="Proteomes" id="UP001392437">
    <property type="component" value="Unassembled WGS sequence"/>
</dbReference>
<evidence type="ECO:0000313" key="1">
    <source>
        <dbReference type="EMBL" id="KAK8131935.1"/>
    </source>
</evidence>
<reference evidence="1 2" key="1">
    <citation type="submission" date="2023-01" db="EMBL/GenBank/DDBJ databases">
        <title>Analysis of 21 Apiospora genomes using comparative genomics revels a genus with tremendous synthesis potential of carbohydrate active enzymes and secondary metabolites.</title>
        <authorList>
            <person name="Sorensen T."/>
        </authorList>
    </citation>
    <scope>NUCLEOTIDE SEQUENCE [LARGE SCALE GENOMIC DNA]</scope>
    <source>
        <strain evidence="1 2">CBS 117206</strain>
    </source>
</reference>
<organism evidence="1 2">
    <name type="scientific">Apiospora kogelbergensis</name>
    <dbReference type="NCBI Taxonomy" id="1337665"/>
    <lineage>
        <taxon>Eukaryota</taxon>
        <taxon>Fungi</taxon>
        <taxon>Dikarya</taxon>
        <taxon>Ascomycota</taxon>
        <taxon>Pezizomycotina</taxon>
        <taxon>Sordariomycetes</taxon>
        <taxon>Xylariomycetidae</taxon>
        <taxon>Amphisphaeriales</taxon>
        <taxon>Apiosporaceae</taxon>
        <taxon>Apiospora</taxon>
    </lineage>
</organism>
<dbReference type="SUPFAM" id="SSF103473">
    <property type="entry name" value="MFS general substrate transporter"/>
    <property type="match status" value="1"/>
</dbReference>
<sequence>MHFHTISRAMGLLEVLIRPPQMCGTLLTDFNPTVSATVQASYNLVRCLCAAVGIAIQQPLDDAVGSGWCFDIYGIVFLLELPLGYVLLKNGQGWREKTP</sequence>
<name>A0AAW0RAI9_9PEZI</name>
<keyword evidence="2" id="KW-1185">Reference proteome</keyword>
<proteinExistence type="predicted"/>
<accession>A0AAW0RAI9</accession>